<dbReference type="InterPro" id="IPR050213">
    <property type="entry name" value="GST_superfamily"/>
</dbReference>
<dbReference type="CDD" id="cd03039">
    <property type="entry name" value="GST_N_Sigma_like"/>
    <property type="match status" value="1"/>
</dbReference>
<dbReference type="Proteomes" id="UP000001568">
    <property type="component" value="Chromosome 1"/>
</dbReference>
<dbReference type="SFLD" id="SFLDS00019">
    <property type="entry name" value="Glutathione_Transferase_(cytos"/>
    <property type="match status" value="1"/>
</dbReference>
<dbReference type="OMA" id="RIDQADW"/>
<dbReference type="GeneID" id="5000035"/>
<dbReference type="EMBL" id="CP000581">
    <property type="protein sequence ID" value="ABO93817.1"/>
    <property type="molecule type" value="Genomic_DNA"/>
</dbReference>
<dbReference type="KEGG" id="olu:OSTLU_7734"/>
<dbReference type="InterPro" id="IPR010987">
    <property type="entry name" value="Glutathione-S-Trfase_C-like"/>
</dbReference>
<dbReference type="SUPFAM" id="SSF52833">
    <property type="entry name" value="Thioredoxin-like"/>
    <property type="match status" value="1"/>
</dbReference>
<gene>
    <name evidence="3" type="ORF">OSTLU_7734</name>
</gene>
<dbReference type="Pfam" id="PF02798">
    <property type="entry name" value="GST_N"/>
    <property type="match status" value="1"/>
</dbReference>
<dbReference type="AlphaFoldDB" id="A4RR80"/>
<evidence type="ECO:0008006" key="5">
    <source>
        <dbReference type="Google" id="ProtNLM"/>
    </source>
</evidence>
<dbReference type="RefSeq" id="XP_001415525.1">
    <property type="nucleotide sequence ID" value="XM_001415488.2"/>
</dbReference>
<feature type="non-terminal residue" evidence="3">
    <location>
        <position position="200"/>
    </location>
</feature>
<feature type="domain" description="GST C-terminal" evidence="2">
    <location>
        <begin position="75"/>
        <end position="200"/>
    </location>
</feature>
<dbReference type="Gramene" id="ABO93817">
    <property type="protein sequence ID" value="ABO93817"/>
    <property type="gene ID" value="OSTLU_7734"/>
</dbReference>
<reference evidence="3 4" key="1">
    <citation type="journal article" date="2007" name="Proc. Natl. Acad. Sci. U.S.A.">
        <title>The tiny eukaryote Ostreococcus provides genomic insights into the paradox of plankton speciation.</title>
        <authorList>
            <person name="Palenik B."/>
            <person name="Grimwood J."/>
            <person name="Aerts A."/>
            <person name="Rouze P."/>
            <person name="Salamov A."/>
            <person name="Putnam N."/>
            <person name="Dupont C."/>
            <person name="Jorgensen R."/>
            <person name="Derelle E."/>
            <person name="Rombauts S."/>
            <person name="Zhou K."/>
            <person name="Otillar R."/>
            <person name="Merchant S.S."/>
            <person name="Podell S."/>
            <person name="Gaasterland T."/>
            <person name="Napoli C."/>
            <person name="Gendler K."/>
            <person name="Manuell A."/>
            <person name="Tai V."/>
            <person name="Vallon O."/>
            <person name="Piganeau G."/>
            <person name="Jancek S."/>
            <person name="Heijde M."/>
            <person name="Jabbari K."/>
            <person name="Bowler C."/>
            <person name="Lohr M."/>
            <person name="Robbens S."/>
            <person name="Werner G."/>
            <person name="Dubchak I."/>
            <person name="Pazour G.J."/>
            <person name="Ren Q."/>
            <person name="Paulsen I."/>
            <person name="Delwiche C."/>
            <person name="Schmutz J."/>
            <person name="Rokhsar D."/>
            <person name="Van de Peer Y."/>
            <person name="Moreau H."/>
            <person name="Grigoriev I.V."/>
        </authorList>
    </citation>
    <scope>NUCLEOTIDE SEQUENCE [LARGE SCALE GENOMIC DNA]</scope>
    <source>
        <strain evidence="3 4">CCE9901</strain>
    </source>
</reference>
<dbReference type="PROSITE" id="PS50404">
    <property type="entry name" value="GST_NTER"/>
    <property type="match status" value="1"/>
</dbReference>
<feature type="domain" description="GST N-terminal" evidence="1">
    <location>
        <begin position="1"/>
        <end position="73"/>
    </location>
</feature>
<dbReference type="SUPFAM" id="SSF47616">
    <property type="entry name" value="GST C-terminal domain-like"/>
    <property type="match status" value="1"/>
</dbReference>
<dbReference type="PROSITE" id="PS50405">
    <property type="entry name" value="GST_CTER"/>
    <property type="match status" value="1"/>
</dbReference>
<evidence type="ECO:0000313" key="3">
    <source>
        <dbReference type="EMBL" id="ABO93817.1"/>
    </source>
</evidence>
<accession>A4RR80</accession>
<dbReference type="Pfam" id="PF14497">
    <property type="entry name" value="GST_C_3"/>
    <property type="match status" value="1"/>
</dbReference>
<dbReference type="InterPro" id="IPR004046">
    <property type="entry name" value="GST_C"/>
</dbReference>
<dbReference type="PANTHER" id="PTHR11571:SF150">
    <property type="entry name" value="GLUTATHIONE S-TRANSFERASE"/>
    <property type="match status" value="1"/>
</dbReference>
<dbReference type="InterPro" id="IPR040079">
    <property type="entry name" value="Glutathione_S-Trfase"/>
</dbReference>
<dbReference type="STRING" id="436017.A4RR80"/>
<evidence type="ECO:0000259" key="1">
    <source>
        <dbReference type="PROSITE" id="PS50404"/>
    </source>
</evidence>
<dbReference type="InterPro" id="IPR004045">
    <property type="entry name" value="Glutathione_S-Trfase_N"/>
</dbReference>
<sequence>YFDARGAAEVIRTIFAAANVDYEDYRYTFSMDGPKPQICEQHGRLPVLEVQGEMIGQSRAIERFVAKDLGLMGKGKIDEAKIDAICEHVRDLRDAYQKARGNPFAPPTPEIEEAMAKWYDETMKTWMGKLESVVGDQWCVGKKMSLADIVLYVALTQAFSDAEKAAASYVDCPKVSAIVDKVGENAGIQKWLETRPENRF</sequence>
<dbReference type="Gene3D" id="3.40.30.10">
    <property type="entry name" value="Glutaredoxin"/>
    <property type="match status" value="1"/>
</dbReference>
<dbReference type="eggNOG" id="KOG1695">
    <property type="taxonomic scope" value="Eukaryota"/>
</dbReference>
<dbReference type="GO" id="GO:0006749">
    <property type="term" value="P:glutathione metabolic process"/>
    <property type="evidence" value="ECO:0007669"/>
    <property type="project" value="TreeGrafter"/>
</dbReference>
<dbReference type="InterPro" id="IPR036282">
    <property type="entry name" value="Glutathione-S-Trfase_C_sf"/>
</dbReference>
<dbReference type="CDD" id="cd03192">
    <property type="entry name" value="GST_C_Sigma_like"/>
    <property type="match status" value="1"/>
</dbReference>
<evidence type="ECO:0000313" key="4">
    <source>
        <dbReference type="Proteomes" id="UP000001568"/>
    </source>
</evidence>
<dbReference type="SFLD" id="SFLDG00363">
    <property type="entry name" value="AMPS_(cytGST):_Alpha-__Mu-__Pi"/>
    <property type="match status" value="1"/>
</dbReference>
<dbReference type="GO" id="GO:0004364">
    <property type="term" value="F:glutathione transferase activity"/>
    <property type="evidence" value="ECO:0007669"/>
    <property type="project" value="TreeGrafter"/>
</dbReference>
<dbReference type="Gene3D" id="1.20.1050.10">
    <property type="match status" value="1"/>
</dbReference>
<organism evidence="3 4">
    <name type="scientific">Ostreococcus lucimarinus (strain CCE9901)</name>
    <dbReference type="NCBI Taxonomy" id="436017"/>
    <lineage>
        <taxon>Eukaryota</taxon>
        <taxon>Viridiplantae</taxon>
        <taxon>Chlorophyta</taxon>
        <taxon>Mamiellophyceae</taxon>
        <taxon>Mamiellales</taxon>
        <taxon>Bathycoccaceae</taxon>
        <taxon>Ostreococcus</taxon>
    </lineage>
</organism>
<proteinExistence type="predicted"/>
<keyword evidence="4" id="KW-1185">Reference proteome</keyword>
<dbReference type="PANTHER" id="PTHR11571">
    <property type="entry name" value="GLUTATHIONE S-TRANSFERASE"/>
    <property type="match status" value="1"/>
</dbReference>
<name>A4RR80_OSTLU</name>
<evidence type="ECO:0000259" key="2">
    <source>
        <dbReference type="PROSITE" id="PS50405"/>
    </source>
</evidence>
<dbReference type="OrthoDB" id="414243at2759"/>
<protein>
    <recommendedName>
        <fullName evidence="5">Glutathione S-transferase</fullName>
    </recommendedName>
</protein>
<dbReference type="HOGENOM" id="CLU_039475_1_0_1"/>
<dbReference type="InterPro" id="IPR036249">
    <property type="entry name" value="Thioredoxin-like_sf"/>
</dbReference>
<feature type="non-terminal residue" evidence="3">
    <location>
        <position position="1"/>
    </location>
</feature>